<dbReference type="InterPro" id="IPR013974">
    <property type="entry name" value="SAF"/>
</dbReference>
<feature type="domain" description="SAF" evidence="3">
    <location>
        <begin position="10"/>
        <end position="81"/>
    </location>
</feature>
<dbReference type="CDD" id="cd11613">
    <property type="entry name" value="SAF_AH_GD"/>
    <property type="match status" value="1"/>
</dbReference>
<name>A0A9D1P7A7_9FIRM</name>
<organism evidence="4 5">
    <name type="scientific">Candidatus Ornithocaccomicrobium faecavium</name>
    <dbReference type="NCBI Taxonomy" id="2840890"/>
    <lineage>
        <taxon>Bacteria</taxon>
        <taxon>Bacillati</taxon>
        <taxon>Bacillota</taxon>
        <taxon>Clostridia</taxon>
        <taxon>Candidatus Ornithocaccomicrobium</taxon>
    </lineage>
</organism>
<reference evidence="4" key="1">
    <citation type="submission" date="2020-10" db="EMBL/GenBank/DDBJ databases">
        <authorList>
            <person name="Gilroy R."/>
        </authorList>
    </citation>
    <scope>NUCLEOTIDE SEQUENCE</scope>
    <source>
        <strain evidence="4">CHK183-6373</strain>
    </source>
</reference>
<protein>
    <submittedName>
        <fullName evidence="4">Altronate dehydratase</fullName>
    </submittedName>
</protein>
<dbReference type="GO" id="GO:0016829">
    <property type="term" value="F:lyase activity"/>
    <property type="evidence" value="ECO:0007669"/>
    <property type="project" value="UniProtKB-KW"/>
</dbReference>
<comment type="caution">
    <text evidence="4">The sequence shown here is derived from an EMBL/GenBank/DDBJ whole genome shotgun (WGS) entry which is preliminary data.</text>
</comment>
<dbReference type="InterPro" id="IPR052172">
    <property type="entry name" value="UxaA_altronate/galactarate_dh"/>
</dbReference>
<sequence>MPWIRIHSSDNVAVALTHLPAGEAVRVAGQSFVLPGPVPAGHKFALLTLNAGDDIIKYGAPIGHATQRIAPGEWVHTHNVRTNLSGLLEYQYRPQTPRPCAPLSGSFEGYARADGRVGVRNELWIVNTVGCVNKTAERLAALAGARAAAPVDGVYTFPHPYGCSQLGEDQENTQKLLARMVRHPNAGGVLVLGLGCENNHIGAFRKVLGDVDPARVKFLSAQDVDDEIEAGMALIGELFQAMQADRRTRQPLSRLTLGLKCGGSDGFSGITANPLLGSLADGVCAAGGTALLTEVPEMFGAETLLMNRCRSEAVFQATVSMINRYKEYFMRHGQPIYENPSPGNREGGITTLEDKSLGCVQKGGTGAVTDVLEYAQPARTPGLNLLYGPGNDACAVTGLMAAGAQIILFTTGRGTPLGAPVPTLKIATNSDLAARKPHWMDFDAGRLLSGLSMQQATQELLRLVLDTANGRPAQNERAGYREIAIFKDGVTL</sequence>
<evidence type="ECO:0000256" key="1">
    <source>
        <dbReference type="ARBA" id="ARBA00010986"/>
    </source>
</evidence>
<dbReference type="AlphaFoldDB" id="A0A9D1P7A7"/>
<reference evidence="4" key="2">
    <citation type="journal article" date="2021" name="PeerJ">
        <title>Extensive microbial diversity within the chicken gut microbiome revealed by metagenomics and culture.</title>
        <authorList>
            <person name="Gilroy R."/>
            <person name="Ravi A."/>
            <person name="Getino M."/>
            <person name="Pursley I."/>
            <person name="Horton D.L."/>
            <person name="Alikhan N.F."/>
            <person name="Baker D."/>
            <person name="Gharbi K."/>
            <person name="Hall N."/>
            <person name="Watson M."/>
            <person name="Adriaenssens E.M."/>
            <person name="Foster-Nyarko E."/>
            <person name="Jarju S."/>
            <person name="Secka A."/>
            <person name="Antonio M."/>
            <person name="Oren A."/>
            <person name="Chaudhuri R.R."/>
            <person name="La Ragione R."/>
            <person name="Hildebrand F."/>
            <person name="Pallen M.J."/>
        </authorList>
    </citation>
    <scope>NUCLEOTIDE SEQUENCE</scope>
    <source>
        <strain evidence="4">CHK183-6373</strain>
    </source>
</reference>
<dbReference type="SMART" id="SM00858">
    <property type="entry name" value="SAF"/>
    <property type="match status" value="1"/>
</dbReference>
<dbReference type="Proteomes" id="UP000886884">
    <property type="component" value="Unassembled WGS sequence"/>
</dbReference>
<evidence type="ECO:0000313" key="4">
    <source>
        <dbReference type="EMBL" id="HIV27200.1"/>
    </source>
</evidence>
<dbReference type="InterPro" id="IPR048332">
    <property type="entry name" value="GD_AH_C"/>
</dbReference>
<dbReference type="PANTHER" id="PTHR30536">
    <property type="entry name" value="ALTRONATE/GALACTARATE DEHYDRATASE"/>
    <property type="match status" value="1"/>
</dbReference>
<gene>
    <name evidence="4" type="ORF">IAA64_04480</name>
</gene>
<dbReference type="InterPro" id="IPR044144">
    <property type="entry name" value="SAF_UxaA/GarD"/>
</dbReference>
<evidence type="ECO:0000313" key="5">
    <source>
        <dbReference type="Proteomes" id="UP000886884"/>
    </source>
</evidence>
<dbReference type="EMBL" id="DVOT01000077">
    <property type="protein sequence ID" value="HIV27200.1"/>
    <property type="molecule type" value="Genomic_DNA"/>
</dbReference>
<dbReference type="PANTHER" id="PTHR30536:SF5">
    <property type="entry name" value="ALTRONATE DEHYDRATASE"/>
    <property type="match status" value="1"/>
</dbReference>
<dbReference type="GO" id="GO:0019698">
    <property type="term" value="P:D-galacturonate catabolic process"/>
    <property type="evidence" value="ECO:0007669"/>
    <property type="project" value="TreeGrafter"/>
</dbReference>
<comment type="similarity">
    <text evidence="1">Belongs to the UxaA family.</text>
</comment>
<keyword evidence="2" id="KW-0456">Lyase</keyword>
<proteinExistence type="inferred from homology"/>
<evidence type="ECO:0000256" key="2">
    <source>
        <dbReference type="ARBA" id="ARBA00023239"/>
    </source>
</evidence>
<accession>A0A9D1P7A7</accession>
<evidence type="ECO:0000259" key="3">
    <source>
        <dbReference type="SMART" id="SM00858"/>
    </source>
</evidence>
<dbReference type="Pfam" id="PF08666">
    <property type="entry name" value="SAF"/>
    <property type="match status" value="1"/>
</dbReference>
<dbReference type="Gene3D" id="2.30.130.110">
    <property type="match status" value="1"/>
</dbReference>
<dbReference type="Pfam" id="PF20629">
    <property type="entry name" value="GD_AH_C"/>
    <property type="match status" value="1"/>
</dbReference>
<dbReference type="InterPro" id="IPR007392">
    <property type="entry name" value="GD_AH_second"/>
</dbReference>
<dbReference type="Pfam" id="PF04295">
    <property type="entry name" value="GD_AH_second"/>
    <property type="match status" value="1"/>
</dbReference>